<keyword evidence="4" id="KW-0675">Receptor</keyword>
<sequence>MKKVVISGLLFLLVRGSVSQGITVKYGSNRPVLATPSVGTAKGAQEDVDYLSVLRGALARGFASIPASVKWKLFRADVSPECRVGLLRTLRGFLKLEPWTIRLFDSSAIYPTGLLQVSRANMGAFDECLETVVHDKSGNLLTRGQYCNVVAYIKNGTAVKGTVEAMADILHPKLQYFKDYFTVEGATLCRLGVCFIKECGQHDLQALIDSLNPPSMVRVQVSNCVTAEPEPWTATQIAITSFLGGLVVLIISATTTDYIMRTRSTENEKRGTLIQFVMAFSASSNTRDLLRVADKANADQYAMQFLHGLRFACLVHIVMGHFYTNLSDSWSSFLTIFAISDEWNHMFAAAVFNSVSTFFFLSGFLLCLSTRRGRSNGPVLFLTNVAKRWIRFCGPLFFVIMCLYLFPRFVTGPDAKTGFQKLFDEVSTHWWQLLLQIRNFYEVTVWDVLVHTWYLSADFQLFLIALPTLMLLKGRKMALVAAFSMLSLLGCAVGTWVVAHHRLLPFMIFPGPNVTLLSRTQNVYYIRPYYHGVCYFSGCIAFLLVEDFRKRNITKGVQLTGWCVSVSCGLIAVFGKLAWYRSPNPTSETVTLFVAFFDRIVWSVFLVWITLACSSGRGGFVGRFLSWNAFVPLSKLSFGVYLIHQPFINLMLHASRERVSWSRFNMVSLWFAVLVWSFLLSYLEFLACEAPVTKLNGLIFGRIPRRGDARKEKQRGHPA</sequence>
<dbReference type="AlphaFoldDB" id="A0A131Z151"/>
<feature type="transmembrane region" description="Helical" evidence="1">
    <location>
        <begin position="592"/>
        <end position="612"/>
    </location>
</feature>
<evidence type="ECO:0000259" key="3">
    <source>
        <dbReference type="SMART" id="SM00703"/>
    </source>
</evidence>
<dbReference type="Pfam" id="PF20146">
    <property type="entry name" value="NRF"/>
    <property type="match status" value="1"/>
</dbReference>
<dbReference type="Pfam" id="PF01757">
    <property type="entry name" value="Acyl_transf_3"/>
    <property type="match status" value="1"/>
</dbReference>
<feature type="transmembrane region" description="Helical" evidence="1">
    <location>
        <begin position="664"/>
        <end position="685"/>
    </location>
</feature>
<feature type="transmembrane region" description="Helical" evidence="1">
    <location>
        <begin position="305"/>
        <end position="323"/>
    </location>
</feature>
<feature type="signal peptide" evidence="2">
    <location>
        <begin position="1"/>
        <end position="19"/>
    </location>
</feature>
<feature type="transmembrane region" description="Helical" evidence="1">
    <location>
        <begin position="343"/>
        <end position="368"/>
    </location>
</feature>
<feature type="chain" id="PRO_5007286482" evidence="2">
    <location>
        <begin position="20"/>
        <end position="719"/>
    </location>
</feature>
<evidence type="ECO:0000256" key="2">
    <source>
        <dbReference type="SAM" id="SignalP"/>
    </source>
</evidence>
<dbReference type="PANTHER" id="PTHR11161">
    <property type="entry name" value="O-ACYLTRANSFERASE"/>
    <property type="match status" value="1"/>
</dbReference>
<feature type="transmembrane region" description="Helical" evidence="1">
    <location>
        <begin position="453"/>
        <end position="472"/>
    </location>
</feature>
<keyword evidence="1" id="KW-0812">Transmembrane</keyword>
<dbReference type="PANTHER" id="PTHR11161:SF0">
    <property type="entry name" value="O-ACYLTRANSFERASE LIKE PROTEIN"/>
    <property type="match status" value="1"/>
</dbReference>
<name>A0A131Z151_RHIAP</name>
<evidence type="ECO:0000256" key="1">
    <source>
        <dbReference type="SAM" id="Phobius"/>
    </source>
</evidence>
<proteinExistence type="predicted"/>
<keyword evidence="1" id="KW-0472">Membrane</keyword>
<feature type="domain" description="Nose resistant-to-fluoxetine protein N-terminal" evidence="3">
    <location>
        <begin position="79"/>
        <end position="226"/>
    </location>
</feature>
<feature type="transmembrane region" description="Helical" evidence="1">
    <location>
        <begin position="624"/>
        <end position="644"/>
    </location>
</feature>
<dbReference type="EMBL" id="GEDV01004035">
    <property type="protein sequence ID" value="JAP84522.1"/>
    <property type="molecule type" value="Transcribed_RNA"/>
</dbReference>
<feature type="transmembrane region" description="Helical" evidence="1">
    <location>
        <begin position="237"/>
        <end position="260"/>
    </location>
</feature>
<feature type="transmembrane region" description="Helical" evidence="1">
    <location>
        <begin position="528"/>
        <end position="545"/>
    </location>
</feature>
<feature type="transmembrane region" description="Helical" evidence="1">
    <location>
        <begin position="479"/>
        <end position="499"/>
    </location>
</feature>
<keyword evidence="1" id="KW-1133">Transmembrane helix</keyword>
<dbReference type="GO" id="GO:0016747">
    <property type="term" value="F:acyltransferase activity, transferring groups other than amino-acyl groups"/>
    <property type="evidence" value="ECO:0007669"/>
    <property type="project" value="InterPro"/>
</dbReference>
<evidence type="ECO:0000313" key="4">
    <source>
        <dbReference type="EMBL" id="JAP84522.1"/>
    </source>
</evidence>
<feature type="transmembrane region" description="Helical" evidence="1">
    <location>
        <begin position="557"/>
        <end position="580"/>
    </location>
</feature>
<feature type="transmembrane region" description="Helical" evidence="1">
    <location>
        <begin position="389"/>
        <end position="406"/>
    </location>
</feature>
<protein>
    <submittedName>
        <fullName evidence="4">Receptor mediated endocytosis</fullName>
    </submittedName>
</protein>
<dbReference type="InterPro" id="IPR002656">
    <property type="entry name" value="Acyl_transf_3_dom"/>
</dbReference>
<dbReference type="InterPro" id="IPR006621">
    <property type="entry name" value="Nose-resist-to-fluoxetine_N"/>
</dbReference>
<reference evidence="4" key="1">
    <citation type="journal article" date="2016" name="Ticks Tick Borne Dis.">
        <title>De novo assembly and annotation of the salivary gland transcriptome of Rhipicephalus appendiculatus male and female ticks during blood feeding.</title>
        <authorList>
            <person name="de Castro M.H."/>
            <person name="de Klerk D."/>
            <person name="Pienaar R."/>
            <person name="Latif A.A."/>
            <person name="Rees D.J."/>
            <person name="Mans B.J."/>
        </authorList>
    </citation>
    <scope>NUCLEOTIDE SEQUENCE</scope>
    <source>
        <tissue evidence="4">Salivary glands</tissue>
    </source>
</reference>
<accession>A0A131Z151</accession>
<dbReference type="InterPro" id="IPR052728">
    <property type="entry name" value="O2_lipid_transport_reg"/>
</dbReference>
<dbReference type="SMART" id="SM00703">
    <property type="entry name" value="NRF"/>
    <property type="match status" value="1"/>
</dbReference>
<organism evidence="4">
    <name type="scientific">Rhipicephalus appendiculatus</name>
    <name type="common">Brown ear tick</name>
    <dbReference type="NCBI Taxonomy" id="34631"/>
    <lineage>
        <taxon>Eukaryota</taxon>
        <taxon>Metazoa</taxon>
        <taxon>Ecdysozoa</taxon>
        <taxon>Arthropoda</taxon>
        <taxon>Chelicerata</taxon>
        <taxon>Arachnida</taxon>
        <taxon>Acari</taxon>
        <taxon>Parasitiformes</taxon>
        <taxon>Ixodida</taxon>
        <taxon>Ixodoidea</taxon>
        <taxon>Ixodidae</taxon>
        <taxon>Rhipicephalinae</taxon>
        <taxon>Rhipicephalus</taxon>
        <taxon>Rhipicephalus</taxon>
    </lineage>
</organism>
<keyword evidence="2" id="KW-0732">Signal</keyword>